<evidence type="ECO:0000259" key="8">
    <source>
        <dbReference type="PROSITE" id="PS51007"/>
    </source>
</evidence>
<dbReference type="Gene3D" id="1.10.760.10">
    <property type="entry name" value="Cytochrome c-like domain"/>
    <property type="match status" value="1"/>
</dbReference>
<keyword evidence="10" id="KW-1185">Reference proteome</keyword>
<dbReference type="InterPro" id="IPR002327">
    <property type="entry name" value="Cyt_c_1A/1B"/>
</dbReference>
<keyword evidence="1" id="KW-0813">Transport</keyword>
<name>A0A560GUH0_9PROT</name>
<evidence type="ECO:0000256" key="7">
    <source>
        <dbReference type="SAM" id="SignalP"/>
    </source>
</evidence>
<evidence type="ECO:0000256" key="5">
    <source>
        <dbReference type="ARBA" id="ARBA00023004"/>
    </source>
</evidence>
<feature type="signal peptide" evidence="7">
    <location>
        <begin position="1"/>
        <end position="30"/>
    </location>
</feature>
<protein>
    <submittedName>
        <fullName evidence="9">Cytochrome c</fullName>
    </submittedName>
</protein>
<dbReference type="Pfam" id="PF00034">
    <property type="entry name" value="Cytochrom_C"/>
    <property type="match status" value="1"/>
</dbReference>
<dbReference type="InterPro" id="IPR006311">
    <property type="entry name" value="TAT_signal"/>
</dbReference>
<dbReference type="Proteomes" id="UP000315751">
    <property type="component" value="Unassembled WGS sequence"/>
</dbReference>
<evidence type="ECO:0000256" key="6">
    <source>
        <dbReference type="PROSITE-ProRule" id="PRU00433"/>
    </source>
</evidence>
<keyword evidence="2 6" id="KW-0349">Heme</keyword>
<dbReference type="InterPro" id="IPR036909">
    <property type="entry name" value="Cyt_c-like_dom_sf"/>
</dbReference>
<dbReference type="GO" id="GO:0009055">
    <property type="term" value="F:electron transfer activity"/>
    <property type="evidence" value="ECO:0007669"/>
    <property type="project" value="InterPro"/>
</dbReference>
<proteinExistence type="predicted"/>
<keyword evidence="4" id="KW-0249">Electron transport</keyword>
<dbReference type="PRINTS" id="PR00604">
    <property type="entry name" value="CYTCHRMECIAB"/>
</dbReference>
<evidence type="ECO:0000256" key="4">
    <source>
        <dbReference type="ARBA" id="ARBA00022982"/>
    </source>
</evidence>
<dbReference type="PANTHER" id="PTHR11961">
    <property type="entry name" value="CYTOCHROME C"/>
    <property type="match status" value="1"/>
</dbReference>
<keyword evidence="7" id="KW-0732">Signal</keyword>
<dbReference type="PROSITE" id="PS51318">
    <property type="entry name" value="TAT"/>
    <property type="match status" value="1"/>
</dbReference>
<dbReference type="SUPFAM" id="SSF46626">
    <property type="entry name" value="Cytochrome c"/>
    <property type="match status" value="1"/>
</dbReference>
<gene>
    <name evidence="9" type="ORF">FBZ90_114174</name>
</gene>
<evidence type="ECO:0000256" key="3">
    <source>
        <dbReference type="ARBA" id="ARBA00022723"/>
    </source>
</evidence>
<keyword evidence="3 6" id="KW-0479">Metal-binding</keyword>
<keyword evidence="5 6" id="KW-0408">Iron</keyword>
<sequence length="133" mass="13989">MTHFPICARRRSILAAMALLAAGLPAAGRAADATRGADLFDNYCGECHTTRAGGGSRSAPNLFGLMGRRTGTVEGFAYSDANRAAGWVWSPETLDTYLAAPKTAMPGTVMKFQGVKDPAERADIIAFLATLHG</sequence>
<dbReference type="PROSITE" id="PS51007">
    <property type="entry name" value="CYTC"/>
    <property type="match status" value="1"/>
</dbReference>
<feature type="chain" id="PRO_5021796247" evidence="7">
    <location>
        <begin position="31"/>
        <end position="133"/>
    </location>
</feature>
<evidence type="ECO:0000313" key="9">
    <source>
        <dbReference type="EMBL" id="TWB37685.1"/>
    </source>
</evidence>
<organism evidence="9 10">
    <name type="scientific">Nitrospirillum amazonense</name>
    <dbReference type="NCBI Taxonomy" id="28077"/>
    <lineage>
        <taxon>Bacteria</taxon>
        <taxon>Pseudomonadati</taxon>
        <taxon>Pseudomonadota</taxon>
        <taxon>Alphaproteobacteria</taxon>
        <taxon>Rhodospirillales</taxon>
        <taxon>Azospirillaceae</taxon>
        <taxon>Nitrospirillum</taxon>
    </lineage>
</organism>
<accession>A0A560GUH0</accession>
<evidence type="ECO:0000256" key="1">
    <source>
        <dbReference type="ARBA" id="ARBA00022448"/>
    </source>
</evidence>
<feature type="domain" description="Cytochrome c" evidence="8">
    <location>
        <begin position="31"/>
        <end position="132"/>
    </location>
</feature>
<comment type="caution">
    <text evidence="9">The sequence shown here is derived from an EMBL/GenBank/DDBJ whole genome shotgun (WGS) entry which is preliminary data.</text>
</comment>
<dbReference type="OrthoDB" id="9805828at2"/>
<dbReference type="GO" id="GO:0020037">
    <property type="term" value="F:heme binding"/>
    <property type="evidence" value="ECO:0007669"/>
    <property type="project" value="InterPro"/>
</dbReference>
<reference evidence="9 10" key="1">
    <citation type="submission" date="2019-06" db="EMBL/GenBank/DDBJ databases">
        <title>Genomic Encyclopedia of Type Strains, Phase IV (KMG-V): Genome sequencing to study the core and pangenomes of soil and plant-associated prokaryotes.</title>
        <authorList>
            <person name="Whitman W."/>
        </authorList>
    </citation>
    <scope>NUCLEOTIDE SEQUENCE [LARGE SCALE GENOMIC DNA]</scope>
    <source>
        <strain evidence="9 10">BR 11622</strain>
    </source>
</reference>
<dbReference type="AlphaFoldDB" id="A0A560GUH0"/>
<evidence type="ECO:0000313" key="10">
    <source>
        <dbReference type="Proteomes" id="UP000315751"/>
    </source>
</evidence>
<dbReference type="InterPro" id="IPR009056">
    <property type="entry name" value="Cyt_c-like_dom"/>
</dbReference>
<dbReference type="GO" id="GO:0046872">
    <property type="term" value="F:metal ion binding"/>
    <property type="evidence" value="ECO:0007669"/>
    <property type="project" value="UniProtKB-KW"/>
</dbReference>
<evidence type="ECO:0000256" key="2">
    <source>
        <dbReference type="ARBA" id="ARBA00022617"/>
    </source>
</evidence>
<dbReference type="EMBL" id="VITR01000014">
    <property type="protein sequence ID" value="TWB37685.1"/>
    <property type="molecule type" value="Genomic_DNA"/>
</dbReference>